<sequence>MAEVVFYEKPGCINNRKQKRLLQEAGHSLDARNLLTADWSPESLRPYLGTEVSGWINKSHPDLKAGKLALDLKDPEAVLAQLCADPLLIRRPLMEVSGQCLQGFDAEQIDRLIGLERLPDEDIETCPKSHSSDACRAESG</sequence>
<comment type="similarity">
    <text evidence="1 2">Belongs to the ArsC family.</text>
</comment>
<evidence type="ECO:0000256" key="1">
    <source>
        <dbReference type="ARBA" id="ARBA00007198"/>
    </source>
</evidence>
<dbReference type="AlphaFoldDB" id="A0A1H5YRR9"/>
<organism evidence="3 4">
    <name type="scientific">Marinobacterium lutimaris</name>
    <dbReference type="NCBI Taxonomy" id="568106"/>
    <lineage>
        <taxon>Bacteria</taxon>
        <taxon>Pseudomonadati</taxon>
        <taxon>Pseudomonadota</taxon>
        <taxon>Gammaproteobacteria</taxon>
        <taxon>Oceanospirillales</taxon>
        <taxon>Oceanospirillaceae</taxon>
        <taxon>Marinobacterium</taxon>
    </lineage>
</organism>
<evidence type="ECO:0000313" key="3">
    <source>
        <dbReference type="EMBL" id="SEG26889.1"/>
    </source>
</evidence>
<dbReference type="PROSITE" id="PS51353">
    <property type="entry name" value="ARSC"/>
    <property type="match status" value="1"/>
</dbReference>
<name>A0A1H5YRR9_9GAMM</name>
<evidence type="ECO:0000313" key="4">
    <source>
        <dbReference type="Proteomes" id="UP000236745"/>
    </source>
</evidence>
<dbReference type="NCBIfam" id="TIGR01616">
    <property type="entry name" value="nitro_assoc"/>
    <property type="match status" value="1"/>
</dbReference>
<keyword evidence="4" id="KW-1185">Reference proteome</keyword>
<dbReference type="Gene3D" id="3.40.30.10">
    <property type="entry name" value="Glutaredoxin"/>
    <property type="match status" value="1"/>
</dbReference>
<proteinExistence type="inferred from homology"/>
<protein>
    <submittedName>
        <fullName evidence="3">Nitrogenase-associated protein</fullName>
    </submittedName>
</protein>
<dbReference type="EMBL" id="FNVQ01000001">
    <property type="protein sequence ID" value="SEG26889.1"/>
    <property type="molecule type" value="Genomic_DNA"/>
</dbReference>
<dbReference type="InterPro" id="IPR006660">
    <property type="entry name" value="Arsenate_reductase-like"/>
</dbReference>
<dbReference type="InterPro" id="IPR006503">
    <property type="entry name" value="Nase-assoc"/>
</dbReference>
<accession>A0A1H5YRR9</accession>
<dbReference type="SUPFAM" id="SSF52833">
    <property type="entry name" value="Thioredoxin-like"/>
    <property type="match status" value="1"/>
</dbReference>
<evidence type="ECO:0000256" key="2">
    <source>
        <dbReference type="PROSITE-ProRule" id="PRU01282"/>
    </source>
</evidence>
<dbReference type="InterPro" id="IPR036249">
    <property type="entry name" value="Thioredoxin-like_sf"/>
</dbReference>
<dbReference type="RefSeq" id="WP_104002741.1">
    <property type="nucleotide sequence ID" value="NZ_FNVQ01000001.1"/>
</dbReference>
<reference evidence="3 4" key="1">
    <citation type="submission" date="2016-10" db="EMBL/GenBank/DDBJ databases">
        <authorList>
            <person name="de Groot N.N."/>
        </authorList>
    </citation>
    <scope>NUCLEOTIDE SEQUENCE [LARGE SCALE GENOMIC DNA]</scope>
    <source>
        <strain evidence="3 4">DSM 22012</strain>
    </source>
</reference>
<dbReference type="OrthoDB" id="5432555at2"/>
<gene>
    <name evidence="3" type="ORF">SAMN05444390_1011871</name>
</gene>
<dbReference type="Proteomes" id="UP000236745">
    <property type="component" value="Unassembled WGS sequence"/>
</dbReference>